<dbReference type="SUPFAM" id="SSF69118">
    <property type="entry name" value="AhpD-like"/>
    <property type="match status" value="1"/>
</dbReference>
<keyword evidence="3" id="KW-1185">Reference proteome</keyword>
<dbReference type="Pfam" id="PF02627">
    <property type="entry name" value="CMD"/>
    <property type="match status" value="1"/>
</dbReference>
<evidence type="ECO:0000313" key="3">
    <source>
        <dbReference type="Proteomes" id="UP000078343"/>
    </source>
</evidence>
<dbReference type="GO" id="GO:0051920">
    <property type="term" value="F:peroxiredoxin activity"/>
    <property type="evidence" value="ECO:0007669"/>
    <property type="project" value="InterPro"/>
</dbReference>
<feature type="domain" description="Carboxymuconolactone decarboxylase-like" evidence="1">
    <location>
        <begin position="48"/>
        <end position="128"/>
    </location>
</feature>
<accession>A0A178ZFU1</accession>
<name>A0A178ZFU1_9EURO</name>
<dbReference type="Proteomes" id="UP000078343">
    <property type="component" value="Unassembled WGS sequence"/>
</dbReference>
<reference evidence="2 3" key="1">
    <citation type="submission" date="2016-04" db="EMBL/GenBank/DDBJ databases">
        <title>Draft genome of Fonsecaea erecta CBS 125763.</title>
        <authorList>
            <person name="Weiss V.A."/>
            <person name="Vicente V.A."/>
            <person name="Raittz R.T."/>
            <person name="Moreno L.F."/>
            <person name="De Souza E.M."/>
            <person name="Pedrosa F.O."/>
            <person name="Steffens M.B."/>
            <person name="Faoro H."/>
            <person name="Tadra-Sfeir M.Z."/>
            <person name="Najafzadeh M.J."/>
            <person name="Felipe M.S."/>
            <person name="Teixeira M."/>
            <person name="Sun J."/>
            <person name="Xi L."/>
            <person name="Gomes R."/>
            <person name="De Azevedo C.M."/>
            <person name="Salgado C.G."/>
            <person name="Da Silva M.B."/>
            <person name="Nascimento M.F."/>
            <person name="Queiroz-Telles F."/>
            <person name="Attili D.S."/>
            <person name="Gorbushina A."/>
        </authorList>
    </citation>
    <scope>NUCLEOTIDE SEQUENCE [LARGE SCALE GENOMIC DNA]</scope>
    <source>
        <strain evidence="2 3">CBS 125763</strain>
    </source>
</reference>
<evidence type="ECO:0000259" key="1">
    <source>
        <dbReference type="Pfam" id="PF02627"/>
    </source>
</evidence>
<dbReference type="EMBL" id="LVYI01000007">
    <property type="protein sequence ID" value="OAP57925.1"/>
    <property type="molecule type" value="Genomic_DNA"/>
</dbReference>
<dbReference type="PANTHER" id="PTHR33570">
    <property type="entry name" value="4-CARBOXYMUCONOLACTONE DECARBOXYLASE FAMILY PROTEIN"/>
    <property type="match status" value="1"/>
</dbReference>
<dbReference type="PANTHER" id="PTHR33570:SF2">
    <property type="entry name" value="CARBOXYMUCONOLACTONE DECARBOXYLASE-LIKE DOMAIN-CONTAINING PROTEIN"/>
    <property type="match status" value="1"/>
</dbReference>
<dbReference type="AlphaFoldDB" id="A0A178ZFU1"/>
<comment type="caution">
    <text evidence="2">The sequence shown here is derived from an EMBL/GenBank/DDBJ whole genome shotgun (WGS) entry which is preliminary data.</text>
</comment>
<dbReference type="InterPro" id="IPR003779">
    <property type="entry name" value="CMD-like"/>
</dbReference>
<gene>
    <name evidence="2" type="ORF">AYL99_08663</name>
</gene>
<dbReference type="Gene3D" id="1.20.1290.10">
    <property type="entry name" value="AhpD-like"/>
    <property type="match status" value="1"/>
</dbReference>
<dbReference type="GeneID" id="30012831"/>
<proteinExistence type="predicted"/>
<organism evidence="2 3">
    <name type="scientific">Fonsecaea erecta</name>
    <dbReference type="NCBI Taxonomy" id="1367422"/>
    <lineage>
        <taxon>Eukaryota</taxon>
        <taxon>Fungi</taxon>
        <taxon>Dikarya</taxon>
        <taxon>Ascomycota</taxon>
        <taxon>Pezizomycotina</taxon>
        <taxon>Eurotiomycetes</taxon>
        <taxon>Chaetothyriomycetidae</taxon>
        <taxon>Chaetothyriales</taxon>
        <taxon>Herpotrichiellaceae</taxon>
        <taxon>Fonsecaea</taxon>
    </lineage>
</organism>
<evidence type="ECO:0000313" key="2">
    <source>
        <dbReference type="EMBL" id="OAP57925.1"/>
    </source>
</evidence>
<dbReference type="STRING" id="1367422.A0A178ZFU1"/>
<protein>
    <submittedName>
        <fullName evidence="2">4-carboxymuconolactone decarboxylase</fullName>
    </submittedName>
</protein>
<dbReference type="OrthoDB" id="104509at2759"/>
<sequence length="141" mass="15496">MAGKADRAAIEKAQQVLYEEGTKLRQEVFGLQHIASSKSLSSFQQPLQTMAVTAGWAMCWTRPGLERKTRSLLCLVMLAVLGRDHELGVHVRGAIHNKCTEEEIREALFQVSVYAGVPAALNATRVAETVLDSMKSEGQLE</sequence>
<dbReference type="RefSeq" id="XP_018691292.1">
    <property type="nucleotide sequence ID" value="XM_018840171.1"/>
</dbReference>
<dbReference type="InterPro" id="IPR052512">
    <property type="entry name" value="4CMD/NDH-1_regulator"/>
</dbReference>
<dbReference type="InterPro" id="IPR029032">
    <property type="entry name" value="AhpD-like"/>
</dbReference>